<dbReference type="InterPro" id="IPR003593">
    <property type="entry name" value="AAA+_ATPase"/>
</dbReference>
<dbReference type="SUPFAM" id="SSF52540">
    <property type="entry name" value="P-loop containing nucleoside triphosphate hydrolases"/>
    <property type="match status" value="1"/>
</dbReference>
<dbReference type="Pfam" id="PF00005">
    <property type="entry name" value="ABC_tran"/>
    <property type="match status" value="1"/>
</dbReference>
<evidence type="ECO:0000256" key="2">
    <source>
        <dbReference type="ARBA" id="ARBA00022741"/>
    </source>
</evidence>
<protein>
    <submittedName>
        <fullName evidence="5">ABC transporter ATP-binding protein</fullName>
    </submittedName>
</protein>
<dbReference type="GO" id="GO:0005524">
    <property type="term" value="F:ATP binding"/>
    <property type="evidence" value="ECO:0007669"/>
    <property type="project" value="UniProtKB-KW"/>
</dbReference>
<sequence>MLIINTLDLKTDFPLVNNISFSLEPRSIVGLVGPNGSGKSTLMRTIAGLRNEKNGFAQLKQKNHDLTPIETKSKIFYFESTNWFNSALSGMDYLYLINEIWHTDRYLIDEIINHWQLNSFIHKPISKYSLGMKQKTLLSLYHVSNADYFLFDEPTLALDKDSAEKFKIYLIRQKEKGKCIFFSAHENEDFFKICDKIYAIYEQNLIQLSMGGSK</sequence>
<name>A0ABY5P7J9_9LACT</name>
<keyword evidence="6" id="KW-1185">Reference proteome</keyword>
<dbReference type="InterPro" id="IPR051782">
    <property type="entry name" value="ABC_Transporter_VariousFunc"/>
</dbReference>
<accession>A0ABY5P7J9</accession>
<gene>
    <name evidence="5" type="ORF">NRE15_02155</name>
</gene>
<reference evidence="5 6" key="1">
    <citation type="submission" date="2022-08" db="EMBL/GenBank/DDBJ databases">
        <title>Aerococcaceae sp. nov isolated from spoiled eye mask.</title>
        <authorList>
            <person name="Zhou G."/>
            <person name="Xie X.-B."/>
            <person name="Shi Q.-S."/>
            <person name="Wang Y.-S."/>
            <person name="Wen X."/>
            <person name="Peng H."/>
            <person name="Yang X.-J."/>
            <person name="Tao H.-B."/>
            <person name="Huang X.-M."/>
        </authorList>
    </citation>
    <scope>NUCLEOTIDE SEQUENCE [LARGE SCALE GENOMIC DNA]</scope>
    <source>
        <strain evidence="6">DM20194951</strain>
    </source>
</reference>
<dbReference type="Gene3D" id="3.40.50.300">
    <property type="entry name" value="P-loop containing nucleotide triphosphate hydrolases"/>
    <property type="match status" value="1"/>
</dbReference>
<keyword evidence="3 5" id="KW-0067">ATP-binding</keyword>
<evidence type="ECO:0000259" key="4">
    <source>
        <dbReference type="PROSITE" id="PS50893"/>
    </source>
</evidence>
<dbReference type="Proteomes" id="UP001315967">
    <property type="component" value="Chromosome"/>
</dbReference>
<dbReference type="PROSITE" id="PS50893">
    <property type="entry name" value="ABC_TRANSPORTER_2"/>
    <property type="match status" value="1"/>
</dbReference>
<organism evidence="5 6">
    <name type="scientific">Fundicoccus culcitae</name>
    <dbReference type="NCBI Taxonomy" id="2969821"/>
    <lineage>
        <taxon>Bacteria</taxon>
        <taxon>Bacillati</taxon>
        <taxon>Bacillota</taxon>
        <taxon>Bacilli</taxon>
        <taxon>Lactobacillales</taxon>
        <taxon>Aerococcaceae</taxon>
        <taxon>Fundicoccus</taxon>
    </lineage>
</organism>
<evidence type="ECO:0000256" key="3">
    <source>
        <dbReference type="ARBA" id="ARBA00022840"/>
    </source>
</evidence>
<proteinExistence type="predicted"/>
<dbReference type="RefSeq" id="WP_313793977.1">
    <property type="nucleotide sequence ID" value="NZ_CP102453.1"/>
</dbReference>
<keyword evidence="2" id="KW-0547">Nucleotide-binding</keyword>
<dbReference type="SMART" id="SM00382">
    <property type="entry name" value="AAA"/>
    <property type="match status" value="1"/>
</dbReference>
<evidence type="ECO:0000256" key="1">
    <source>
        <dbReference type="ARBA" id="ARBA00022448"/>
    </source>
</evidence>
<dbReference type="PANTHER" id="PTHR42939">
    <property type="entry name" value="ABC TRANSPORTER ATP-BINDING PROTEIN ALBC-RELATED"/>
    <property type="match status" value="1"/>
</dbReference>
<keyword evidence="1" id="KW-0813">Transport</keyword>
<dbReference type="InterPro" id="IPR027417">
    <property type="entry name" value="P-loop_NTPase"/>
</dbReference>
<dbReference type="InterPro" id="IPR003439">
    <property type="entry name" value="ABC_transporter-like_ATP-bd"/>
</dbReference>
<dbReference type="EMBL" id="CP102453">
    <property type="protein sequence ID" value="UUX34475.1"/>
    <property type="molecule type" value="Genomic_DNA"/>
</dbReference>
<dbReference type="PANTHER" id="PTHR42939:SF1">
    <property type="entry name" value="ABC TRANSPORTER ATP-BINDING PROTEIN ALBC-RELATED"/>
    <property type="match status" value="1"/>
</dbReference>
<evidence type="ECO:0000313" key="5">
    <source>
        <dbReference type="EMBL" id="UUX34475.1"/>
    </source>
</evidence>
<evidence type="ECO:0000313" key="6">
    <source>
        <dbReference type="Proteomes" id="UP001315967"/>
    </source>
</evidence>
<feature type="domain" description="ABC transporter" evidence="4">
    <location>
        <begin position="1"/>
        <end position="213"/>
    </location>
</feature>